<dbReference type="InterPro" id="IPR029044">
    <property type="entry name" value="Nucleotide-diphossugar_trans"/>
</dbReference>
<evidence type="ECO:0000313" key="12">
    <source>
        <dbReference type="Proteomes" id="UP000030745"/>
    </source>
</evidence>
<dbReference type="PANTHER" id="PTHR31646:SF1">
    <property type="entry name" value="ALPHA-1,2-MANNOSYLTRANSFERASE MNN2"/>
    <property type="match status" value="1"/>
</dbReference>
<dbReference type="STRING" id="695850.A0A067BVG3"/>
<evidence type="ECO:0000256" key="4">
    <source>
        <dbReference type="ARBA" id="ARBA00022679"/>
    </source>
</evidence>
<evidence type="ECO:0000256" key="5">
    <source>
        <dbReference type="ARBA" id="ARBA00022692"/>
    </source>
</evidence>
<dbReference type="InterPro" id="IPR022751">
    <property type="entry name" value="Alpha_mannosyltransferase"/>
</dbReference>
<dbReference type="OrthoDB" id="430354at2759"/>
<gene>
    <name evidence="11" type="ORF">SPRG_12324</name>
</gene>
<sequence>MRLRHLKIPFFLAIVVSLCCWCLLVVTFTGAPTTTIRSSKSYFADVLNRARFQKQISPTMMQPQNRMTLPPAPYWRVNSTKTDFECLGWRQTGGCSPDGPREMNEDKPCDAKIEAGTSGYCESIHRPSGQVVRSFQSTCDGMKYGSHFTCSQTGYAACARRWMLTFLSREFLTYADMPLTYKVRLFQLPVKVSIKKRFDLSRGVVMAVYPKVMKSAYAAIRRLRDTGCTLPVELWIRLDEMKLDHPVLKLLTDKYNCFVREILDEAATHFYVKPYAVYHSAFDQVLLLDCDNFVAVDPTYLFDTPEFKETGMRDVLADFWSMRKTIFNIHNNSVLWELLGVPFVDMFEQESGQVLVDRTMSAEPLRNLMFYSFHEPRLIELLDMAWGDKDLFRFAWLRANQPFHMIQKPPGSAGVKHVTYDLFCGHTMVQHDPQGNIVFLHRNTYKLTGSPDAPLIWDHIQQFRLPVADEAYDVRGANGGEVFPDFKRCFGKDTAYEPTFLLTPLKDFAFGDLEPSILQYAHEAWLLVPDETEMPEGP</sequence>
<protein>
    <submittedName>
        <fullName evidence="11">Uncharacterized protein</fullName>
    </submittedName>
</protein>
<dbReference type="RefSeq" id="XP_012207075.1">
    <property type="nucleotide sequence ID" value="XM_012351685.1"/>
</dbReference>
<evidence type="ECO:0000256" key="7">
    <source>
        <dbReference type="ARBA" id="ARBA00022989"/>
    </source>
</evidence>
<reference evidence="11 12" key="1">
    <citation type="journal article" date="2013" name="PLoS Genet.">
        <title>Distinctive expansion of potential virulence genes in the genome of the oomycete fish pathogen Saprolegnia parasitica.</title>
        <authorList>
            <person name="Jiang R.H."/>
            <person name="de Bruijn I."/>
            <person name="Haas B.J."/>
            <person name="Belmonte R."/>
            <person name="Lobach L."/>
            <person name="Christie J."/>
            <person name="van den Ackerveken G."/>
            <person name="Bottin A."/>
            <person name="Bulone V."/>
            <person name="Diaz-Moreno S.M."/>
            <person name="Dumas B."/>
            <person name="Fan L."/>
            <person name="Gaulin E."/>
            <person name="Govers F."/>
            <person name="Grenville-Briggs L.J."/>
            <person name="Horner N.R."/>
            <person name="Levin J.Z."/>
            <person name="Mammella M."/>
            <person name="Meijer H.J."/>
            <person name="Morris P."/>
            <person name="Nusbaum C."/>
            <person name="Oome S."/>
            <person name="Phillips A.J."/>
            <person name="van Rooyen D."/>
            <person name="Rzeszutek E."/>
            <person name="Saraiva M."/>
            <person name="Secombes C.J."/>
            <person name="Seidl M.F."/>
            <person name="Snel B."/>
            <person name="Stassen J.H."/>
            <person name="Sykes S."/>
            <person name="Tripathy S."/>
            <person name="van den Berg H."/>
            <person name="Vega-Arreguin J.C."/>
            <person name="Wawra S."/>
            <person name="Young S.K."/>
            <person name="Zeng Q."/>
            <person name="Dieguez-Uribeondo J."/>
            <person name="Russ C."/>
            <person name="Tyler B.M."/>
            <person name="van West P."/>
        </authorList>
    </citation>
    <scope>NUCLEOTIDE SEQUENCE [LARGE SCALE GENOMIC DNA]</scope>
    <source>
        <strain evidence="11 12">CBS 223.65</strain>
    </source>
</reference>
<dbReference type="GO" id="GO:0046354">
    <property type="term" value="P:mannan biosynthetic process"/>
    <property type="evidence" value="ECO:0007669"/>
    <property type="project" value="TreeGrafter"/>
</dbReference>
<evidence type="ECO:0000256" key="6">
    <source>
        <dbReference type="ARBA" id="ARBA00022968"/>
    </source>
</evidence>
<evidence type="ECO:0000256" key="2">
    <source>
        <dbReference type="ARBA" id="ARBA00004606"/>
    </source>
</evidence>
<keyword evidence="6" id="KW-0735">Signal-anchor</keyword>
<evidence type="ECO:0000256" key="9">
    <source>
        <dbReference type="ARBA" id="ARBA00023136"/>
    </source>
</evidence>
<dbReference type="GO" id="GO:0000026">
    <property type="term" value="F:alpha-1,2-mannosyltransferase activity"/>
    <property type="evidence" value="ECO:0007669"/>
    <property type="project" value="TreeGrafter"/>
</dbReference>
<dbReference type="AlphaFoldDB" id="A0A067BVG3"/>
<dbReference type="GO" id="GO:0000139">
    <property type="term" value="C:Golgi membrane"/>
    <property type="evidence" value="ECO:0007669"/>
    <property type="project" value="UniProtKB-SubCell"/>
</dbReference>
<evidence type="ECO:0000256" key="10">
    <source>
        <dbReference type="ARBA" id="ARBA00037847"/>
    </source>
</evidence>
<keyword evidence="9" id="KW-0472">Membrane</keyword>
<keyword evidence="8" id="KW-0333">Golgi apparatus</keyword>
<dbReference type="VEuPathDB" id="FungiDB:SPRG_12324"/>
<evidence type="ECO:0000256" key="3">
    <source>
        <dbReference type="ARBA" id="ARBA00009105"/>
    </source>
</evidence>
<dbReference type="PANTHER" id="PTHR31646">
    <property type="entry name" value="ALPHA-1,2-MANNOSYLTRANSFERASE MNN2"/>
    <property type="match status" value="1"/>
</dbReference>
<evidence type="ECO:0000256" key="8">
    <source>
        <dbReference type="ARBA" id="ARBA00023034"/>
    </source>
</evidence>
<dbReference type="SUPFAM" id="SSF53448">
    <property type="entry name" value="Nucleotide-diphospho-sugar transferases"/>
    <property type="match status" value="1"/>
</dbReference>
<keyword evidence="7" id="KW-1133">Transmembrane helix</keyword>
<proteinExistence type="inferred from homology"/>
<dbReference type="GeneID" id="24134292"/>
<organism evidence="11 12">
    <name type="scientific">Saprolegnia parasitica (strain CBS 223.65)</name>
    <dbReference type="NCBI Taxonomy" id="695850"/>
    <lineage>
        <taxon>Eukaryota</taxon>
        <taxon>Sar</taxon>
        <taxon>Stramenopiles</taxon>
        <taxon>Oomycota</taxon>
        <taxon>Saprolegniomycetes</taxon>
        <taxon>Saprolegniales</taxon>
        <taxon>Saprolegniaceae</taxon>
        <taxon>Saprolegnia</taxon>
    </lineage>
</organism>
<comment type="subcellular location">
    <subcellularLocation>
        <location evidence="10">Endomembrane system</location>
        <topology evidence="10">Single-pass membrane protein</topology>
    </subcellularLocation>
    <subcellularLocation>
        <location evidence="1">Golgi apparatus membrane</location>
    </subcellularLocation>
    <subcellularLocation>
        <location evidence="2">Membrane</location>
        <topology evidence="2">Single-pass type II membrane protein</topology>
    </subcellularLocation>
</comment>
<evidence type="ECO:0000256" key="1">
    <source>
        <dbReference type="ARBA" id="ARBA00004394"/>
    </source>
</evidence>
<dbReference type="Pfam" id="PF11051">
    <property type="entry name" value="Mannosyl_trans3"/>
    <property type="match status" value="1"/>
</dbReference>
<keyword evidence="5" id="KW-0812">Transmembrane</keyword>
<accession>A0A067BVG3</accession>
<dbReference type="KEGG" id="spar:SPRG_12324"/>
<keyword evidence="4" id="KW-0808">Transferase</keyword>
<dbReference type="Proteomes" id="UP000030745">
    <property type="component" value="Unassembled WGS sequence"/>
</dbReference>
<evidence type="ECO:0000313" key="11">
    <source>
        <dbReference type="EMBL" id="KDO22238.1"/>
    </source>
</evidence>
<keyword evidence="12" id="KW-1185">Reference proteome</keyword>
<comment type="similarity">
    <text evidence="3">Belongs to the MNN1/MNT family.</text>
</comment>
<dbReference type="EMBL" id="KK583272">
    <property type="protein sequence ID" value="KDO22238.1"/>
    <property type="molecule type" value="Genomic_DNA"/>
</dbReference>
<name>A0A067BVG3_SAPPC</name>